<dbReference type="SUPFAM" id="SSF54106">
    <property type="entry name" value="LysM domain"/>
    <property type="match status" value="2"/>
</dbReference>
<name>A0AA37LWA9_9PEZI</name>
<evidence type="ECO:0000256" key="4">
    <source>
        <dbReference type="ARBA" id="ARBA00044955"/>
    </source>
</evidence>
<feature type="domain" description="LysM" evidence="6">
    <location>
        <begin position="214"/>
        <end position="260"/>
    </location>
</feature>
<evidence type="ECO:0000313" key="8">
    <source>
        <dbReference type="Proteomes" id="UP001055172"/>
    </source>
</evidence>
<dbReference type="PANTHER" id="PTHR34997">
    <property type="entry name" value="AM15"/>
    <property type="match status" value="1"/>
</dbReference>
<dbReference type="Gene3D" id="3.10.350.10">
    <property type="entry name" value="LysM domain"/>
    <property type="match status" value="5"/>
</dbReference>
<evidence type="ECO:0000256" key="2">
    <source>
        <dbReference type="ARBA" id="ARBA00022729"/>
    </source>
</evidence>
<dbReference type="AlphaFoldDB" id="A0AA37LWA9"/>
<feature type="region of interest" description="Disordered" evidence="5">
    <location>
        <begin position="184"/>
        <end position="204"/>
    </location>
</feature>
<gene>
    <name evidence="7" type="ORF">ColLi_09191</name>
</gene>
<feature type="domain" description="LysM" evidence="6">
    <location>
        <begin position="127"/>
        <end position="173"/>
    </location>
</feature>
<keyword evidence="3" id="KW-0843">Virulence</keyword>
<keyword evidence="1" id="KW-0147">Chitin-binding</keyword>
<feature type="region of interest" description="Disordered" evidence="5">
    <location>
        <begin position="80"/>
        <end position="118"/>
    </location>
</feature>
<feature type="domain" description="LysM" evidence="6">
    <location>
        <begin position="467"/>
        <end position="513"/>
    </location>
</feature>
<dbReference type="GO" id="GO:0008061">
    <property type="term" value="F:chitin binding"/>
    <property type="evidence" value="ECO:0007669"/>
    <property type="project" value="UniProtKB-KW"/>
</dbReference>
<keyword evidence="2" id="KW-0732">Signal</keyword>
<dbReference type="InterPro" id="IPR036779">
    <property type="entry name" value="LysM_dom_sf"/>
</dbReference>
<comment type="similarity">
    <text evidence="4">Belongs to the secreted LysM effector family.</text>
</comment>
<evidence type="ECO:0000256" key="1">
    <source>
        <dbReference type="ARBA" id="ARBA00022669"/>
    </source>
</evidence>
<evidence type="ECO:0000256" key="5">
    <source>
        <dbReference type="SAM" id="MobiDB-lite"/>
    </source>
</evidence>
<feature type="domain" description="LysM" evidence="6">
    <location>
        <begin position="303"/>
        <end position="349"/>
    </location>
</feature>
<dbReference type="CDD" id="cd00118">
    <property type="entry name" value="LysM"/>
    <property type="match status" value="2"/>
</dbReference>
<feature type="compositionally biased region" description="Low complexity" evidence="5">
    <location>
        <begin position="95"/>
        <end position="108"/>
    </location>
</feature>
<accession>A0AA37LWA9</accession>
<dbReference type="InterPro" id="IPR052210">
    <property type="entry name" value="LysM1-like"/>
</dbReference>
<dbReference type="EMBL" id="BPPX01000021">
    <property type="protein sequence ID" value="GJC86353.1"/>
    <property type="molecule type" value="Genomic_DNA"/>
</dbReference>
<dbReference type="Proteomes" id="UP001055172">
    <property type="component" value="Unassembled WGS sequence"/>
</dbReference>
<dbReference type="InterPro" id="IPR018392">
    <property type="entry name" value="LysM"/>
</dbReference>
<evidence type="ECO:0000256" key="3">
    <source>
        <dbReference type="ARBA" id="ARBA00023026"/>
    </source>
</evidence>
<protein>
    <submittedName>
        <fullName evidence="7">LysM domain-containing protein ARB_05157</fullName>
    </submittedName>
</protein>
<dbReference type="PROSITE" id="PS51782">
    <property type="entry name" value="LYSM"/>
    <property type="match status" value="4"/>
</dbReference>
<reference evidence="7 8" key="1">
    <citation type="submission" date="2021-07" db="EMBL/GenBank/DDBJ databases">
        <title>Genome data of Colletotrichum spaethianum.</title>
        <authorList>
            <person name="Utami Y.D."/>
            <person name="Hiruma K."/>
        </authorList>
    </citation>
    <scope>NUCLEOTIDE SEQUENCE [LARGE SCALE GENOMIC DNA]</scope>
    <source>
        <strain evidence="7 8">MAFF 242679</strain>
    </source>
</reference>
<proteinExistence type="inferred from homology"/>
<sequence length="516" mass="55650">MTVAENGAVHLMDASPNMPFDPNTDSSCTRWWDNDGSIACEDIPFERGISLEKFLRWKNPSITPTCGNYVTGRSYCVEGLSSGPPSDETKITDPSRTTSTTSTLTSSSNDIETPEPTQPGMVSNCDKFYFVQQGDTCSAIALQHGISVQQMQAWNPSVDSTCSGLWASVYVCVRTIGFQPPATFSTSKSTTTKSDNEITTPTPNQPNMVKNCNKFHLIRTTTTCQGIVEYNKISMADFLKWNPSVGSNCESLWLDTYACVGVIEGSTTPAKTTTTNAATTTKAGNGVTTPTPIQPGMVDNCNKFHLIRETTTCQGIVDYNKITMADFLKWNPSVGSKCESLWLGSHACVGSPATKTTTKAAATTTKAGNGIATPTPVQPGMVTNCNKFHFIKTTTLCSGVLSYNSITMAEFLKWNPSVKSDCTGMQANTYACVNVIGRSPTPTTTKPSTDVTTPTPTQAGMVKGCTKFHQVRSTTTCQGILDYNKITMAQFVKWNPAVKKDCSNLWSDTYACVAGP</sequence>
<keyword evidence="8" id="KW-1185">Reference proteome</keyword>
<comment type="caution">
    <text evidence="7">The sequence shown here is derived from an EMBL/GenBank/DDBJ whole genome shotgun (WGS) entry which is preliminary data.</text>
</comment>
<dbReference type="PANTHER" id="PTHR34997:SF2">
    <property type="entry name" value="LYSM DOMAIN-CONTAINING PROTEIN-RELATED"/>
    <property type="match status" value="1"/>
</dbReference>
<evidence type="ECO:0000313" key="7">
    <source>
        <dbReference type="EMBL" id="GJC86353.1"/>
    </source>
</evidence>
<organism evidence="7 8">
    <name type="scientific">Colletotrichum liriopes</name>
    <dbReference type="NCBI Taxonomy" id="708192"/>
    <lineage>
        <taxon>Eukaryota</taxon>
        <taxon>Fungi</taxon>
        <taxon>Dikarya</taxon>
        <taxon>Ascomycota</taxon>
        <taxon>Pezizomycotina</taxon>
        <taxon>Sordariomycetes</taxon>
        <taxon>Hypocreomycetidae</taxon>
        <taxon>Glomerellales</taxon>
        <taxon>Glomerellaceae</taxon>
        <taxon>Colletotrichum</taxon>
        <taxon>Colletotrichum spaethianum species complex</taxon>
    </lineage>
</organism>
<evidence type="ECO:0000259" key="6">
    <source>
        <dbReference type="PROSITE" id="PS51782"/>
    </source>
</evidence>
<dbReference type="Pfam" id="PF01476">
    <property type="entry name" value="LysM"/>
    <property type="match status" value="1"/>
</dbReference>
<dbReference type="SMART" id="SM00257">
    <property type="entry name" value="LysM"/>
    <property type="match status" value="4"/>
</dbReference>